<accession>A0ABT2UIM0</accession>
<evidence type="ECO:0000313" key="2">
    <source>
        <dbReference type="EMBL" id="MCU6793722.1"/>
    </source>
</evidence>
<dbReference type="Gene3D" id="3.40.50.150">
    <property type="entry name" value="Vaccinia Virus protein VP39"/>
    <property type="match status" value="1"/>
</dbReference>
<sequence length="220" mass="25339">MINAVDCISRFITYGDAKETHIVYDLPEAWWSRHYEYVWAGRFATSSDVVLDVACGVCHPFKFYLGTIAKEVYACDSDPRIISRNDIIQDIKDSIGEKVYSEFDDSLFDNVQLALCDMTQMPYADNRFDKVYCISVLEHVDELVQLKALLEFSRVLKDDGLIVLTVDYPNVHMDSLMELMKKANLKFYGDYDFSVPDNAISTTMWGPELKCIRLLLCKMM</sequence>
<keyword evidence="2" id="KW-0489">Methyltransferase</keyword>
<evidence type="ECO:0000313" key="3">
    <source>
        <dbReference type="Proteomes" id="UP001652445"/>
    </source>
</evidence>
<dbReference type="RefSeq" id="WP_262684954.1">
    <property type="nucleotide sequence ID" value="NZ_JAOQIO010000065.1"/>
</dbReference>
<comment type="caution">
    <text evidence="2">The sequence shown here is derived from an EMBL/GenBank/DDBJ whole genome shotgun (WGS) entry which is preliminary data.</text>
</comment>
<dbReference type="Pfam" id="PF08241">
    <property type="entry name" value="Methyltransf_11"/>
    <property type="match status" value="1"/>
</dbReference>
<keyword evidence="3" id="KW-1185">Reference proteome</keyword>
<dbReference type="Proteomes" id="UP001652445">
    <property type="component" value="Unassembled WGS sequence"/>
</dbReference>
<keyword evidence="2" id="KW-0808">Transferase</keyword>
<dbReference type="SUPFAM" id="SSF53335">
    <property type="entry name" value="S-adenosyl-L-methionine-dependent methyltransferases"/>
    <property type="match status" value="1"/>
</dbReference>
<name>A0ABT2UIM0_9BACL</name>
<dbReference type="CDD" id="cd02440">
    <property type="entry name" value="AdoMet_MTases"/>
    <property type="match status" value="1"/>
</dbReference>
<dbReference type="GO" id="GO:0032259">
    <property type="term" value="P:methylation"/>
    <property type="evidence" value="ECO:0007669"/>
    <property type="project" value="UniProtKB-KW"/>
</dbReference>
<dbReference type="InterPro" id="IPR029063">
    <property type="entry name" value="SAM-dependent_MTases_sf"/>
</dbReference>
<evidence type="ECO:0000259" key="1">
    <source>
        <dbReference type="Pfam" id="PF08241"/>
    </source>
</evidence>
<dbReference type="EMBL" id="JAOQIO010000065">
    <property type="protein sequence ID" value="MCU6793722.1"/>
    <property type="molecule type" value="Genomic_DNA"/>
</dbReference>
<proteinExistence type="predicted"/>
<dbReference type="GO" id="GO:0008168">
    <property type="term" value="F:methyltransferase activity"/>
    <property type="evidence" value="ECO:0007669"/>
    <property type="project" value="UniProtKB-KW"/>
</dbReference>
<dbReference type="InterPro" id="IPR013216">
    <property type="entry name" value="Methyltransf_11"/>
</dbReference>
<protein>
    <submittedName>
        <fullName evidence="2">Class I SAM-dependent methyltransferase</fullName>
    </submittedName>
</protein>
<gene>
    <name evidence="2" type="ORF">OB236_16570</name>
</gene>
<feature type="domain" description="Methyltransferase type 11" evidence="1">
    <location>
        <begin position="51"/>
        <end position="164"/>
    </location>
</feature>
<reference evidence="2 3" key="1">
    <citation type="submission" date="2022-09" db="EMBL/GenBank/DDBJ databases">
        <authorList>
            <person name="Han X.L."/>
            <person name="Wang Q."/>
            <person name="Lu T."/>
        </authorList>
    </citation>
    <scope>NUCLEOTIDE SEQUENCE [LARGE SCALE GENOMIC DNA]</scope>
    <source>
        <strain evidence="2 3">WQ 127069</strain>
    </source>
</reference>
<organism evidence="2 3">
    <name type="scientific">Paenibacillus baimaensis</name>
    <dbReference type="NCBI Taxonomy" id="2982185"/>
    <lineage>
        <taxon>Bacteria</taxon>
        <taxon>Bacillati</taxon>
        <taxon>Bacillota</taxon>
        <taxon>Bacilli</taxon>
        <taxon>Bacillales</taxon>
        <taxon>Paenibacillaceae</taxon>
        <taxon>Paenibacillus</taxon>
    </lineage>
</organism>